<dbReference type="SUPFAM" id="SSF53335">
    <property type="entry name" value="S-adenosyl-L-methionine-dependent methyltransferases"/>
    <property type="match status" value="1"/>
</dbReference>
<accession>A0A0M0JXW0</accession>
<dbReference type="PANTHER" id="PTHR11132">
    <property type="entry name" value="SOLUTE CARRIER FAMILY 35"/>
    <property type="match status" value="1"/>
</dbReference>
<feature type="coiled-coil region" evidence="5">
    <location>
        <begin position="2"/>
        <end position="128"/>
    </location>
</feature>
<feature type="transmembrane region" description="Helical" evidence="6">
    <location>
        <begin position="602"/>
        <end position="620"/>
    </location>
</feature>
<evidence type="ECO:0000313" key="8">
    <source>
        <dbReference type="EMBL" id="KOO31410.1"/>
    </source>
</evidence>
<keyword evidence="4 6" id="KW-0472">Membrane</keyword>
<name>A0A0M0JXW0_9EUKA</name>
<feature type="non-terminal residue" evidence="8">
    <location>
        <position position="1997"/>
    </location>
</feature>
<feature type="transmembrane region" description="Helical" evidence="6">
    <location>
        <begin position="641"/>
        <end position="661"/>
    </location>
</feature>
<dbReference type="InterPro" id="IPR006342">
    <property type="entry name" value="FkbM_mtfrase"/>
</dbReference>
<feature type="transmembrane region" description="Helical" evidence="6">
    <location>
        <begin position="572"/>
        <end position="590"/>
    </location>
</feature>
<dbReference type="OrthoDB" id="6418713at2759"/>
<evidence type="ECO:0000256" key="6">
    <source>
        <dbReference type="SAM" id="Phobius"/>
    </source>
</evidence>
<keyword evidence="5" id="KW-0175">Coiled coil</keyword>
<dbReference type="NCBIfam" id="TIGR01444">
    <property type="entry name" value="fkbM_fam"/>
    <property type="match status" value="1"/>
</dbReference>
<dbReference type="Proteomes" id="UP000037460">
    <property type="component" value="Unassembled WGS sequence"/>
</dbReference>
<evidence type="ECO:0000259" key="7">
    <source>
        <dbReference type="Pfam" id="PF03151"/>
    </source>
</evidence>
<dbReference type="InterPro" id="IPR004853">
    <property type="entry name" value="Sugar_P_trans_dom"/>
</dbReference>
<keyword evidence="3 6" id="KW-1133">Transmembrane helix</keyword>
<dbReference type="InterPro" id="IPR029063">
    <property type="entry name" value="SAM-dependent_MTases_sf"/>
</dbReference>
<organism evidence="8 9">
    <name type="scientific">Chrysochromulina tobinii</name>
    <dbReference type="NCBI Taxonomy" id="1460289"/>
    <lineage>
        <taxon>Eukaryota</taxon>
        <taxon>Haptista</taxon>
        <taxon>Haptophyta</taxon>
        <taxon>Prymnesiophyceae</taxon>
        <taxon>Prymnesiales</taxon>
        <taxon>Chrysochromulinaceae</taxon>
        <taxon>Chrysochromulina</taxon>
    </lineage>
</organism>
<feature type="transmembrane region" description="Helical" evidence="6">
    <location>
        <begin position="437"/>
        <end position="453"/>
    </location>
</feature>
<evidence type="ECO:0000256" key="3">
    <source>
        <dbReference type="ARBA" id="ARBA00022989"/>
    </source>
</evidence>
<dbReference type="InterPro" id="IPR050186">
    <property type="entry name" value="TPT_transporter"/>
</dbReference>
<evidence type="ECO:0000256" key="1">
    <source>
        <dbReference type="ARBA" id="ARBA00004141"/>
    </source>
</evidence>
<comment type="subcellular location">
    <subcellularLocation>
        <location evidence="1">Membrane</location>
        <topology evidence="1">Multi-pass membrane protein</topology>
    </subcellularLocation>
</comment>
<dbReference type="Gene3D" id="3.40.50.150">
    <property type="entry name" value="Vaccinia Virus protein VP39"/>
    <property type="match status" value="1"/>
</dbReference>
<dbReference type="GO" id="GO:0016020">
    <property type="term" value="C:membrane"/>
    <property type="evidence" value="ECO:0007669"/>
    <property type="project" value="UniProtKB-SubCell"/>
</dbReference>
<proteinExistence type="predicted"/>
<dbReference type="Pfam" id="PF03151">
    <property type="entry name" value="TPT"/>
    <property type="match status" value="1"/>
</dbReference>
<evidence type="ECO:0000256" key="2">
    <source>
        <dbReference type="ARBA" id="ARBA00022692"/>
    </source>
</evidence>
<evidence type="ECO:0000313" key="9">
    <source>
        <dbReference type="Proteomes" id="UP000037460"/>
    </source>
</evidence>
<evidence type="ECO:0000256" key="5">
    <source>
        <dbReference type="SAM" id="Coils"/>
    </source>
</evidence>
<sequence length="1997" mass="216443">MYNELRGRADATQAQLEQMAKEFDALDPFNLEEPPRAAELMASLMVEVAEAEDELAEAEGTAEVLEYMQSNIAALRTDLRRAKERGEAERDHLNLVIAREDNEREHARSQAQQAVHELNRAREREAKRSAQRAARLAKLRKEQELAHHMATDPRTVQPHPLLVKLAEEKMASLDAATAVAARDAAEGLLENASKQAKVKKQLARLEHAFAHMSSILRIAPGTPLQTKLRHVVEFVRNGDRTMQGREGGEAVVAGTNQPAVSVSTANVVAAAAAPIPPVGSSPLGADELEEVRLQARREAEARMSEAEERHDGAQKLAERASQQLRALQMALANAADWTVGAIRRVERELKASRAALEYIKLARSAGASSGACFKTNLALVRLKAAATDHWGRPQTIPHLARRNNFTHPRVTGVVMGPDVEVKEIEAKKTFKGAPDSVALFLFFVFWYVGNIYYNEYNKMALDGAGGKKGGLTMTVSTMQLGVCTIYALLMWLVRMNPIKLCGLQFPDRMKLPETTRTDLVAMIPVGFCSAAAHSSGVFCLGADPLFGQIVKAGEPVLSAFVNTVFYKKSLSLAKVSCLFCIVGGVAFASLKKSPETGAYGLKFDQTALVFGMLSNAFAAFKGSENKKLMDDKAFKMRIGDVANQFAMTEVLAFLISVPVMIATEWQKFPEFMHLLATERKLQVGLFVSGLTFYLYNELATMTIKATGPVTASVANTAKRVIVMVYMSAVTGKALTEEQKIGSGIAIGFVLIYSVIDDLFGKKAEAPKKKADGGAVADSITSAFEQDALDSTGFCSASATKPLPVYRWPQLRDKHMVVLRRWHQYMRNFDKIESLSVSGYVRAILRHTAARAPGMVATPPFVLDVGANMGYYSVVGASLGARVIAVEMQPKCWQLTRCHLHLNGLLGNSTVLNRYVARPGSHASAIQVPRTRCDTMASPTAVRGRWPSGKLRHGSDALNASDFQPVEPLEVGALLLASLPRGAEVAVTKIDTEGFEPHVLEALRPAWHLLNDIVLEVQPGAWAHHNLSFAAAMATFRDLITSKRYRTVTLPHRNVKRDAFKPVDLDVCQLPVVSDAMPASAFAPASGGYGSAYVIESFAGFERFVGIVMRNPSKHGHFHELLLSNRDCALEEDAWLELKFERSGAPQPAEGDLTVVIEYCFNSSDREAQVSTKHTEERFHEEAELVRQYMLNYYPGTVVSIFATDFRLRAAAPPGTRARLGAFEIDARLRVDGRLVTFNLWSKLHTGKWPVWPDWQDGVQSMVPVFHLNLRPCAVRPDGTAHFLPNTRVVVLSHDGSQLVVDERVGSRRGGPPEAPGVLVRLLRGTYTVRVPMHVADGYFAEEAMLSLTRVPLPRGLMAPVELRIPLAAKPKLRIVLRANFDSAGDLDLPHCAAKLADVRLTVVDRSPRHDGEVLFEGRASDTQLSGTGALFVGESYTIELIEGGAVLGEPCPFEVRSMHPTTVDMTVLRATAPVAVRIRPTAGTGGSNWMASVGLPPGLAFVIDHVDTGERVTSGHVDAHGDCFVPAQDALIVGEQYALIVGESSVVRGGSATFTLTAPSGATPLFEVSSNSPSKQKGRPGSPCVAELFLERATVDTFLQLQPSRALGAEHWGVELGIPPTVLRVLHTQTKGFVCHATTDDHGFAHLSQSHALFIGESYTVEGAGAEGIQGAEGVRVEAVQFIARPPAPDPATGQLQPQLVQLSFERVTNDVTLVVKVRTERLRTATSIALAPPAGLRYTIVHKLLNKEVASGVTDQVGKSVIKRRGTLFVGETYVARTPGGPGISAGEASFTVDGGASSARGVEVVIEVVRACASMSFVLKPALVDTQHWARSLPLPERIGFEIVHCESKAVVHAGTAANGSGSVDGQAANLYVGENFWLRVPESDLLDEATVEFTPSVGETAAMVLRVARAFASVDVVLRSVHAGTSHWASELPLPTGVPLRVLHHTSRCVVATGATDTHSRARFAAKTMSFITGEKYEVVVDKTEACRSQAGET</sequence>
<keyword evidence="2 6" id="KW-0812">Transmembrane</keyword>
<feature type="transmembrane region" description="Helical" evidence="6">
    <location>
        <begin position="473"/>
        <end position="493"/>
    </location>
</feature>
<dbReference type="EMBL" id="JWZX01002021">
    <property type="protein sequence ID" value="KOO31410.1"/>
    <property type="molecule type" value="Genomic_DNA"/>
</dbReference>
<evidence type="ECO:0000256" key="4">
    <source>
        <dbReference type="ARBA" id="ARBA00023136"/>
    </source>
</evidence>
<comment type="caution">
    <text evidence="8">The sequence shown here is derived from an EMBL/GenBank/DDBJ whole genome shotgun (WGS) entry which is preliminary data.</text>
</comment>
<keyword evidence="9" id="KW-1185">Reference proteome</keyword>
<gene>
    <name evidence="8" type="ORF">Ctob_001817</name>
</gene>
<feature type="coiled-coil region" evidence="5">
    <location>
        <begin position="296"/>
        <end position="330"/>
    </location>
</feature>
<reference evidence="9" key="1">
    <citation type="journal article" date="2015" name="PLoS Genet.">
        <title>Genome Sequence and Transcriptome Analyses of Chrysochromulina tobin: Metabolic Tools for Enhanced Algal Fitness in the Prominent Order Prymnesiales (Haptophyceae).</title>
        <authorList>
            <person name="Hovde B.T."/>
            <person name="Deodato C.R."/>
            <person name="Hunsperger H.M."/>
            <person name="Ryken S.A."/>
            <person name="Yost W."/>
            <person name="Jha R.K."/>
            <person name="Patterson J."/>
            <person name="Monnat R.J. Jr."/>
            <person name="Barlow S.B."/>
            <person name="Starkenburg S.R."/>
            <person name="Cattolico R.A."/>
        </authorList>
    </citation>
    <scope>NUCLEOTIDE SEQUENCE</scope>
    <source>
        <strain evidence="9">CCMP291</strain>
    </source>
</reference>
<feature type="domain" description="Sugar phosphate transporter" evidence="7">
    <location>
        <begin position="439"/>
        <end position="753"/>
    </location>
</feature>
<protein>
    <submittedName>
        <fullName evidence="8">Triose phosphate phosphate translocator</fullName>
    </submittedName>
</protein>